<dbReference type="EMBL" id="LXJU01000003">
    <property type="protein sequence ID" value="OGE56196.1"/>
    <property type="molecule type" value="Genomic_DNA"/>
</dbReference>
<organism evidence="3 4">
    <name type="scientific">Penicillium arizonense</name>
    <dbReference type="NCBI Taxonomy" id="1835702"/>
    <lineage>
        <taxon>Eukaryota</taxon>
        <taxon>Fungi</taxon>
        <taxon>Dikarya</taxon>
        <taxon>Ascomycota</taxon>
        <taxon>Pezizomycotina</taxon>
        <taxon>Eurotiomycetes</taxon>
        <taxon>Eurotiomycetidae</taxon>
        <taxon>Eurotiales</taxon>
        <taxon>Aspergillaceae</taxon>
        <taxon>Penicillium</taxon>
    </lineage>
</organism>
<keyword evidence="4" id="KW-1185">Reference proteome</keyword>
<dbReference type="GO" id="GO:0016491">
    <property type="term" value="F:oxidoreductase activity"/>
    <property type="evidence" value="ECO:0007669"/>
    <property type="project" value="InterPro"/>
</dbReference>
<comment type="similarity">
    <text evidence="1">Belongs to the tpcK family.</text>
</comment>
<dbReference type="OrthoDB" id="3183782at2759"/>
<feature type="domain" description="EthD" evidence="2">
    <location>
        <begin position="20"/>
        <end position="117"/>
    </location>
</feature>
<dbReference type="InterPro" id="IPR009799">
    <property type="entry name" value="EthD_dom"/>
</dbReference>
<evidence type="ECO:0000259" key="2">
    <source>
        <dbReference type="Pfam" id="PF07110"/>
    </source>
</evidence>
<dbReference type="Gene3D" id="3.30.70.100">
    <property type="match status" value="1"/>
</dbReference>
<accession>A0A1F5LSY0</accession>
<name>A0A1F5LSY0_PENAI</name>
<proteinExistence type="inferred from homology"/>
<evidence type="ECO:0000313" key="4">
    <source>
        <dbReference type="Proteomes" id="UP000177622"/>
    </source>
</evidence>
<comment type="caution">
    <text evidence="3">The sequence shown here is derived from an EMBL/GenBank/DDBJ whole genome shotgun (WGS) entry which is preliminary data.</text>
</comment>
<gene>
    <name evidence="3" type="ORF">PENARI_c003G01264</name>
</gene>
<dbReference type="GeneID" id="34572819"/>
<dbReference type="InterPro" id="IPR011008">
    <property type="entry name" value="Dimeric_a/b-barrel"/>
</dbReference>
<evidence type="ECO:0000313" key="3">
    <source>
        <dbReference type="EMBL" id="OGE56196.1"/>
    </source>
</evidence>
<dbReference type="Proteomes" id="UP000177622">
    <property type="component" value="Unassembled WGS sequence"/>
</dbReference>
<dbReference type="AlphaFoldDB" id="A0A1F5LSY0"/>
<sequence length="157" mass="17946">MAEPIQKKRLLRMTVAHYRQPNVSEEDFYHWVTEQHASRAAKLHAKNGIEGFSIFFAPKSFREFTTELNNMRGNPWRIREFDAQVEFLFRDMETFYKGAADADFQALQAEEGPFISGEGAEISIGWIETYVSDGKVVNIDEAGKPTFPGFTEMSKAP</sequence>
<protein>
    <recommendedName>
        <fullName evidence="2">EthD domain-containing protein</fullName>
    </recommendedName>
</protein>
<dbReference type="Pfam" id="PF07110">
    <property type="entry name" value="EthD"/>
    <property type="match status" value="1"/>
</dbReference>
<evidence type="ECO:0000256" key="1">
    <source>
        <dbReference type="ARBA" id="ARBA00005986"/>
    </source>
</evidence>
<dbReference type="SUPFAM" id="SSF54909">
    <property type="entry name" value="Dimeric alpha+beta barrel"/>
    <property type="match status" value="1"/>
</dbReference>
<dbReference type="RefSeq" id="XP_022491624.1">
    <property type="nucleotide sequence ID" value="XM_022628085.1"/>
</dbReference>
<reference evidence="3 4" key="1">
    <citation type="journal article" date="2016" name="Sci. Rep.">
        <title>Penicillium arizonense, a new, genome sequenced fungal species, reveals a high chemical diversity in secreted metabolites.</title>
        <authorList>
            <person name="Grijseels S."/>
            <person name="Nielsen J.C."/>
            <person name="Randelovic M."/>
            <person name="Nielsen J."/>
            <person name="Nielsen K.F."/>
            <person name="Workman M."/>
            <person name="Frisvad J.C."/>
        </authorList>
    </citation>
    <scope>NUCLEOTIDE SEQUENCE [LARGE SCALE GENOMIC DNA]</scope>
    <source>
        <strain evidence="3 4">CBS 141311</strain>
    </source>
</reference>
<dbReference type="STRING" id="1835702.A0A1F5LSY0"/>